<dbReference type="AlphaFoldDB" id="A0A8H3DR12"/>
<name>A0A8H3DR12_9AGAM</name>
<evidence type="ECO:0000256" key="1">
    <source>
        <dbReference type="SAM" id="Coils"/>
    </source>
</evidence>
<dbReference type="EMBL" id="CAJMXA010004225">
    <property type="protein sequence ID" value="CAE6537627.1"/>
    <property type="molecule type" value="Genomic_DNA"/>
</dbReference>
<sequence>MRLWPLAPQPSATLSHHHTFLFQINMSSDPMLQEGAETSLNGPDQPPPPSNERPSQPAPSRDRTWKRTPTTDILLLGPSVSGKSSLINMASGNNNQVVSEGVGTNMAYFRATRAFTIGERWFRLIDSPGFDPTSLSDSELMKRVIVYLIKSRDNPRLAGILYLHPEGKDIEDERLKGIMEALKFLVGDSWLPSVTIAVTTDEVAADSGIITRLREPTSPFYSLSSKGANILPLSFELQEIRDILLGFKPGPPRPRFLNEVRWNPPDRNIRGLDRFVEEIVGHRRRETAGKIGRQRKITHEESEAGSQQLRMALDTAEIELKFLRSQLEQTRSEYASLRSELQLNDNTEQGKITRSLGDLNRAINGFGRSVAEYVVVKFAATLEKDNPTTLDASDPIGLQDQFRHQVGKYSLVASSSNEGLAIEDFIDLALRSFLCQTLCKDVFAPFHPTLAASPDSGAIASLYEKVRRRVSPTVAAKWRESTFMALSEGHEFDKPAIEAQVKNLVSGDIQHLLCNIFGPSTDIALPEYLCSQLRDIVTLAWELNYLLKGEVLALGDFQPLCHEYGVPFDPKTMVGLEPHKQRNPDDIVIALCTVELGLIRYYSKGVENDTNPSVVCQAKVVTPAIYG</sequence>
<gene>
    <name evidence="3" type="ORF">RDB_LOCUS184144</name>
</gene>
<proteinExistence type="predicted"/>
<accession>A0A8H3DR12</accession>
<evidence type="ECO:0000256" key="2">
    <source>
        <dbReference type="SAM" id="MobiDB-lite"/>
    </source>
</evidence>
<organism evidence="3 4">
    <name type="scientific">Rhizoctonia solani</name>
    <dbReference type="NCBI Taxonomy" id="456999"/>
    <lineage>
        <taxon>Eukaryota</taxon>
        <taxon>Fungi</taxon>
        <taxon>Dikarya</taxon>
        <taxon>Basidiomycota</taxon>
        <taxon>Agaricomycotina</taxon>
        <taxon>Agaricomycetes</taxon>
        <taxon>Cantharellales</taxon>
        <taxon>Ceratobasidiaceae</taxon>
        <taxon>Rhizoctonia</taxon>
    </lineage>
</organism>
<dbReference type="SUPFAM" id="SSF52540">
    <property type="entry name" value="P-loop containing nucleoside triphosphate hydrolases"/>
    <property type="match status" value="1"/>
</dbReference>
<dbReference type="Proteomes" id="UP000663853">
    <property type="component" value="Unassembled WGS sequence"/>
</dbReference>
<feature type="compositionally biased region" description="Polar residues" evidence="2">
    <location>
        <begin position="33"/>
        <end position="42"/>
    </location>
</feature>
<dbReference type="Gene3D" id="3.40.50.300">
    <property type="entry name" value="P-loop containing nucleotide triphosphate hydrolases"/>
    <property type="match status" value="1"/>
</dbReference>
<reference evidence="3" key="1">
    <citation type="submission" date="2021-01" db="EMBL/GenBank/DDBJ databases">
        <authorList>
            <person name="Kaushik A."/>
        </authorList>
    </citation>
    <scope>NUCLEOTIDE SEQUENCE</scope>
    <source>
        <strain evidence="3">AG6-10EEA</strain>
    </source>
</reference>
<evidence type="ECO:0000313" key="4">
    <source>
        <dbReference type="Proteomes" id="UP000663853"/>
    </source>
</evidence>
<comment type="caution">
    <text evidence="3">The sequence shown here is derived from an EMBL/GenBank/DDBJ whole genome shotgun (WGS) entry which is preliminary data.</text>
</comment>
<protein>
    <recommendedName>
        <fullName evidence="5">G domain-containing protein</fullName>
    </recommendedName>
</protein>
<feature type="region of interest" description="Disordered" evidence="2">
    <location>
        <begin position="33"/>
        <end position="69"/>
    </location>
</feature>
<feature type="coiled-coil region" evidence="1">
    <location>
        <begin position="306"/>
        <end position="340"/>
    </location>
</feature>
<keyword evidence="1" id="KW-0175">Coiled coil</keyword>
<evidence type="ECO:0000313" key="3">
    <source>
        <dbReference type="EMBL" id="CAE6537627.1"/>
    </source>
</evidence>
<dbReference type="InterPro" id="IPR027417">
    <property type="entry name" value="P-loop_NTPase"/>
</dbReference>
<evidence type="ECO:0008006" key="5">
    <source>
        <dbReference type="Google" id="ProtNLM"/>
    </source>
</evidence>